<evidence type="ECO:0000313" key="3">
    <source>
        <dbReference type="EMBL" id="GAD98538.1"/>
    </source>
</evidence>
<keyword evidence="4" id="KW-1185">Reference proteome</keyword>
<proteinExistence type="predicted"/>
<dbReference type="Proteomes" id="UP000018001">
    <property type="component" value="Unassembled WGS sequence"/>
</dbReference>
<evidence type="ECO:0000256" key="2">
    <source>
        <dbReference type="SAM" id="MobiDB-lite"/>
    </source>
</evidence>
<dbReference type="EMBL" id="BAUL01000250">
    <property type="protein sequence ID" value="GAD98538.1"/>
    <property type="molecule type" value="Genomic_DNA"/>
</dbReference>
<dbReference type="InParanoid" id="V5G2B6"/>
<dbReference type="HOGENOM" id="CLU_095059_0_0_1"/>
<feature type="region of interest" description="Disordered" evidence="2">
    <location>
        <begin position="132"/>
        <end position="171"/>
    </location>
</feature>
<gene>
    <name evidence="3" type="ORF">PVAR5_7232</name>
</gene>
<dbReference type="OrthoDB" id="5344687at2759"/>
<evidence type="ECO:0000313" key="4">
    <source>
        <dbReference type="Proteomes" id="UP000018001"/>
    </source>
</evidence>
<dbReference type="eggNOG" id="ENOG502S4JN">
    <property type="taxonomic scope" value="Eukaryota"/>
</dbReference>
<comment type="caution">
    <text evidence="3">The sequence shown here is derived from an EMBL/GenBank/DDBJ whole genome shotgun (WGS) entry which is preliminary data.</text>
</comment>
<evidence type="ECO:0000256" key="1">
    <source>
        <dbReference type="SAM" id="Coils"/>
    </source>
</evidence>
<dbReference type="PANTHER" id="PTHR42089">
    <property type="entry name" value="YALI0F09427P"/>
    <property type="match status" value="1"/>
</dbReference>
<sequence length="229" mass="25214">MAASAHNGRSLSPHPLLAQVPLTVSPFISLPTAVTLPYTYKSVPSTIPPSVTVDPSNPDAKARYVVSSGGHAAHPEEILASCQSLENHLRKTLQDAETAIKEWEESIKQRELAEKRRLAPGWLDREEKILQPMQASSSQDQSRHERQPSLLDSQPDEAVSEVPVVAPKDEGEELDRAFGGLNMKDERILNKTQASYCIAAATYNLQQISSDTSLRQYPDDIRVYLATSS</sequence>
<name>V5G2B6_BYSSN</name>
<keyword evidence="1" id="KW-0175">Coiled coil</keyword>
<protein>
    <submittedName>
        <fullName evidence="3">Uncharacterized protein</fullName>
    </submittedName>
</protein>
<organism evidence="3 4">
    <name type="scientific">Byssochlamys spectabilis (strain No. 5 / NBRC 109023)</name>
    <name type="common">Paecilomyces variotii</name>
    <dbReference type="NCBI Taxonomy" id="1356009"/>
    <lineage>
        <taxon>Eukaryota</taxon>
        <taxon>Fungi</taxon>
        <taxon>Dikarya</taxon>
        <taxon>Ascomycota</taxon>
        <taxon>Pezizomycotina</taxon>
        <taxon>Eurotiomycetes</taxon>
        <taxon>Eurotiomycetidae</taxon>
        <taxon>Eurotiales</taxon>
        <taxon>Thermoascaceae</taxon>
        <taxon>Paecilomyces</taxon>
    </lineage>
</organism>
<reference evidence="4" key="1">
    <citation type="journal article" date="2014" name="Genome Announc.">
        <title>Draft genome sequence of the formaldehyde-resistant fungus Byssochlamys spectabilis No. 5 (anamorph Paecilomyces variotii No. 5) (NBRC109023).</title>
        <authorList>
            <person name="Oka T."/>
            <person name="Ekino K."/>
            <person name="Fukuda K."/>
            <person name="Nomura Y."/>
        </authorList>
    </citation>
    <scope>NUCLEOTIDE SEQUENCE [LARGE SCALE GENOMIC DNA]</scope>
    <source>
        <strain evidence="4">No. 5 / NBRC 109023</strain>
    </source>
</reference>
<accession>V5G2B6</accession>
<dbReference type="PANTHER" id="PTHR42089:SF1">
    <property type="entry name" value="YALI0F09427P"/>
    <property type="match status" value="1"/>
</dbReference>
<dbReference type="AlphaFoldDB" id="V5G2B6"/>
<feature type="coiled-coil region" evidence="1">
    <location>
        <begin position="82"/>
        <end position="113"/>
    </location>
</feature>